<reference evidence="2" key="1">
    <citation type="journal article" date="2022" name="Mol. Ecol. Resour.">
        <title>The genomes of chicory, endive, great burdock and yacon provide insights into Asteraceae palaeo-polyploidization history and plant inulin production.</title>
        <authorList>
            <person name="Fan W."/>
            <person name="Wang S."/>
            <person name="Wang H."/>
            <person name="Wang A."/>
            <person name="Jiang F."/>
            <person name="Liu H."/>
            <person name="Zhao H."/>
            <person name="Xu D."/>
            <person name="Zhang Y."/>
        </authorList>
    </citation>
    <scope>NUCLEOTIDE SEQUENCE [LARGE SCALE GENOMIC DNA]</scope>
    <source>
        <strain evidence="2">cv. Punajuju</strain>
    </source>
</reference>
<dbReference type="EMBL" id="CM042009">
    <property type="protein sequence ID" value="KAI3789998.1"/>
    <property type="molecule type" value="Genomic_DNA"/>
</dbReference>
<dbReference type="Proteomes" id="UP001055811">
    <property type="component" value="Linkage Group LG01"/>
</dbReference>
<evidence type="ECO:0000313" key="1">
    <source>
        <dbReference type="EMBL" id="KAI3789998.1"/>
    </source>
</evidence>
<accession>A0ACB9H2C6</accession>
<sequence>MDKLNDVNHLDWLRSLRIVLEFEDNLYAIKEPIPKAHSTGAIRAIRNEYENRLNECDEVRCMSPIWPYMDQPTQLLLNCSLRNEVSRRKDQDEKQGQF</sequence>
<evidence type="ECO:0000313" key="2">
    <source>
        <dbReference type="Proteomes" id="UP001055811"/>
    </source>
</evidence>
<comment type="caution">
    <text evidence="1">The sequence shown here is derived from an EMBL/GenBank/DDBJ whole genome shotgun (WGS) entry which is preliminary data.</text>
</comment>
<organism evidence="1 2">
    <name type="scientific">Cichorium intybus</name>
    <name type="common">Chicory</name>
    <dbReference type="NCBI Taxonomy" id="13427"/>
    <lineage>
        <taxon>Eukaryota</taxon>
        <taxon>Viridiplantae</taxon>
        <taxon>Streptophyta</taxon>
        <taxon>Embryophyta</taxon>
        <taxon>Tracheophyta</taxon>
        <taxon>Spermatophyta</taxon>
        <taxon>Magnoliopsida</taxon>
        <taxon>eudicotyledons</taxon>
        <taxon>Gunneridae</taxon>
        <taxon>Pentapetalae</taxon>
        <taxon>asterids</taxon>
        <taxon>campanulids</taxon>
        <taxon>Asterales</taxon>
        <taxon>Asteraceae</taxon>
        <taxon>Cichorioideae</taxon>
        <taxon>Cichorieae</taxon>
        <taxon>Cichoriinae</taxon>
        <taxon>Cichorium</taxon>
    </lineage>
</organism>
<proteinExistence type="predicted"/>
<name>A0ACB9H2C6_CICIN</name>
<gene>
    <name evidence="1" type="ORF">L2E82_02807</name>
</gene>
<keyword evidence="2" id="KW-1185">Reference proteome</keyword>
<protein>
    <submittedName>
        <fullName evidence="1">Uncharacterized protein</fullName>
    </submittedName>
</protein>
<reference evidence="1 2" key="2">
    <citation type="journal article" date="2022" name="Mol. Ecol. Resour.">
        <title>The genomes of chicory, endive, great burdock and yacon provide insights into Asteraceae paleo-polyploidization history and plant inulin production.</title>
        <authorList>
            <person name="Fan W."/>
            <person name="Wang S."/>
            <person name="Wang H."/>
            <person name="Wang A."/>
            <person name="Jiang F."/>
            <person name="Liu H."/>
            <person name="Zhao H."/>
            <person name="Xu D."/>
            <person name="Zhang Y."/>
        </authorList>
    </citation>
    <scope>NUCLEOTIDE SEQUENCE [LARGE SCALE GENOMIC DNA]</scope>
    <source>
        <strain evidence="2">cv. Punajuju</strain>
        <tissue evidence="1">Leaves</tissue>
    </source>
</reference>